<evidence type="ECO:0000313" key="1">
    <source>
        <dbReference type="EMBL" id="GHC82879.1"/>
    </source>
</evidence>
<comment type="caution">
    <text evidence="1">The sequence shown here is derived from an EMBL/GenBank/DDBJ whole genome shotgun (WGS) entry which is preliminary data.</text>
</comment>
<name>A0A918WTX9_9ACTN</name>
<proteinExistence type="predicted"/>
<dbReference type="RefSeq" id="WP_189822351.1">
    <property type="nucleotide sequence ID" value="NZ_BMVC01000002.1"/>
</dbReference>
<reference evidence="1" key="2">
    <citation type="submission" date="2020-09" db="EMBL/GenBank/DDBJ databases">
        <authorList>
            <person name="Sun Q."/>
            <person name="Ohkuma M."/>
        </authorList>
    </citation>
    <scope>NUCLEOTIDE SEQUENCE</scope>
    <source>
        <strain evidence="1">JCM 4637</strain>
    </source>
</reference>
<evidence type="ECO:0000313" key="2">
    <source>
        <dbReference type="Proteomes" id="UP000638353"/>
    </source>
</evidence>
<dbReference type="Proteomes" id="UP000638353">
    <property type="component" value="Unassembled WGS sequence"/>
</dbReference>
<dbReference type="EMBL" id="BMVC01000002">
    <property type="protein sequence ID" value="GHC82879.1"/>
    <property type="molecule type" value="Genomic_DNA"/>
</dbReference>
<accession>A0A918WTX9</accession>
<reference evidence="1" key="1">
    <citation type="journal article" date="2014" name="Int. J. Syst. Evol. Microbiol.">
        <title>Complete genome sequence of Corynebacterium casei LMG S-19264T (=DSM 44701T), isolated from a smear-ripened cheese.</title>
        <authorList>
            <consortium name="US DOE Joint Genome Institute (JGI-PGF)"/>
            <person name="Walter F."/>
            <person name="Albersmeier A."/>
            <person name="Kalinowski J."/>
            <person name="Ruckert C."/>
        </authorList>
    </citation>
    <scope>NUCLEOTIDE SEQUENCE</scope>
    <source>
        <strain evidence="1">JCM 4637</strain>
    </source>
</reference>
<protein>
    <submittedName>
        <fullName evidence="1">Uncharacterized protein</fullName>
    </submittedName>
</protein>
<gene>
    <name evidence="1" type="ORF">GCM10010334_11500</name>
</gene>
<dbReference type="AlphaFoldDB" id="A0A918WTX9"/>
<organism evidence="1 2">
    <name type="scientific">Streptomyces finlayi</name>
    <dbReference type="NCBI Taxonomy" id="67296"/>
    <lineage>
        <taxon>Bacteria</taxon>
        <taxon>Bacillati</taxon>
        <taxon>Actinomycetota</taxon>
        <taxon>Actinomycetes</taxon>
        <taxon>Kitasatosporales</taxon>
        <taxon>Streptomycetaceae</taxon>
        <taxon>Streptomyces</taxon>
    </lineage>
</organism>
<sequence>MHMYVLLLVPLLPLALLGTVLVLSWWEDLMLPTARPDESPAVNAHVYLHGKRPGPPNIQL</sequence>